<organism evidence="1 2">
    <name type="scientific">Candidatus Methanogaster sp</name>
    <dbReference type="NCBI Taxonomy" id="3386292"/>
    <lineage>
        <taxon>Archaea</taxon>
        <taxon>Methanobacteriati</taxon>
        <taxon>Methanobacteriota</taxon>
        <taxon>Stenosarchaea group</taxon>
        <taxon>Methanomicrobia</taxon>
        <taxon>Methanosarcinales</taxon>
        <taxon>ANME-2 cluster</taxon>
        <taxon>Candidatus Methanogasteraceae</taxon>
        <taxon>Candidatus Methanogaster</taxon>
    </lineage>
</organism>
<dbReference type="EMBL" id="PQXF01000023">
    <property type="protein sequence ID" value="PXF59626.1"/>
    <property type="molecule type" value="Genomic_DNA"/>
</dbReference>
<protein>
    <submittedName>
        <fullName evidence="1">NADH-quinone oxidoreductase subunit L</fullName>
    </submittedName>
</protein>
<gene>
    <name evidence="1" type="ORF">C4B59_11085</name>
</gene>
<evidence type="ECO:0000313" key="1">
    <source>
        <dbReference type="EMBL" id="PXF59626.1"/>
    </source>
</evidence>
<sequence>MMDPNLTTIDFRMYAHWIVLLPMIGFLLELLIGKYWWRKGGMFATLSIFGSMIISYGCLYNVYVQHLGFWEYSWPWFYDGIVAGFVVDPLSLAMVCMVSFVSFFIHFYAIGYMSHDCAKNVYFAETALFTGSMFGLVLANNLLQLFIFWEMVGVCSYLLIGFWWHKPEAAAAGKKAWMSCAVGDCLFLLGIAMMYTIMVKQGITSEIISFNAIFQNLEHLSHEALFGVSALTIICILFMCGVLGKSAGFPLHVWIPDAMEGPTTVSALIHAATMVTAGVYLIARAFPIFLAAPNALMIVAFMGAFTALYASTLGLVVNDLKRIFAYSTISQLGYMIAILGCGAVLGVASVAYALFHLVAHAFFKALLFLSSGSVLHGIGNIRDIKEMGGLLKGMRWTGYAMLAGALALIAFPLTAGYYSKDRIIEDAYIYATHGGDLGYMVWIFLVLGVILTATYTFRAWYLAMTGEPRSYPAIHPHECGFWMKTTLVVLSFFAIFLGIITGGGKDFWHFLEETFVHETHTATGIYPGLNLHEIAHLGGNTLMHHGAHPPSWVIYLPLLLMIAGLAIATTVYYKNRIDVSKYVKKDNPLYQILWNKYYLDYLFKDIIAEKIIMTVFTFWDVLDRYVIDGVVNLLSWITIQSGQVSRKLQTGIVQNYATAVIFGVSMLMILVIMIRGG</sequence>
<dbReference type="Proteomes" id="UP000248329">
    <property type="component" value="Unassembled WGS sequence"/>
</dbReference>
<comment type="caution">
    <text evidence="1">The sequence shown here is derived from an EMBL/GenBank/DDBJ whole genome shotgun (WGS) entry which is preliminary data.</text>
</comment>
<evidence type="ECO:0000313" key="2">
    <source>
        <dbReference type="Proteomes" id="UP000248329"/>
    </source>
</evidence>
<reference evidence="1" key="1">
    <citation type="submission" date="2018-01" db="EMBL/GenBank/DDBJ databases">
        <authorList>
            <person name="Krukenberg V."/>
        </authorList>
    </citation>
    <scope>NUCLEOTIDE SEQUENCE</scope>
    <source>
        <strain evidence="1">E20ANME2</strain>
    </source>
</reference>
<name>A0AC61L1V0_9EURY</name>
<accession>A0AC61L1V0</accession>
<proteinExistence type="predicted"/>